<proteinExistence type="predicted"/>
<dbReference type="PIRSF" id="PIRSF002304">
    <property type="entry name" value="Membrane_skeletal_4_1"/>
    <property type="match status" value="1"/>
</dbReference>
<dbReference type="CDD" id="cd13184">
    <property type="entry name" value="FERM_C_4_1_family"/>
    <property type="match status" value="1"/>
</dbReference>
<dbReference type="Pfam" id="PF04382">
    <property type="entry name" value="SAB"/>
    <property type="match status" value="1"/>
</dbReference>
<feature type="compositionally biased region" description="Low complexity" evidence="2">
    <location>
        <begin position="834"/>
        <end position="846"/>
    </location>
</feature>
<dbReference type="InterPro" id="IPR000299">
    <property type="entry name" value="FERM_domain"/>
</dbReference>
<dbReference type="InterPro" id="IPR019748">
    <property type="entry name" value="FERM_central"/>
</dbReference>
<feature type="domain" description="FERM" evidence="3">
    <location>
        <begin position="213"/>
        <end position="526"/>
    </location>
</feature>
<dbReference type="SUPFAM" id="SSF54236">
    <property type="entry name" value="Ubiquitin-like"/>
    <property type="match status" value="1"/>
</dbReference>
<reference evidence="5" key="1">
    <citation type="submission" date="2025-08" db="UniProtKB">
        <authorList>
            <consortium name="RefSeq"/>
        </authorList>
    </citation>
    <scope>IDENTIFICATION</scope>
    <source>
        <tissue evidence="5">Spleen</tissue>
    </source>
</reference>
<dbReference type="InterPro" id="IPR019749">
    <property type="entry name" value="Band_41_domain"/>
</dbReference>
<dbReference type="Gene3D" id="1.20.80.10">
    <property type="match status" value="1"/>
</dbReference>
<sequence length="1101" mass="123170">MTTEVGSKSEVNKQAEQIGSDAAQEKPDEEASESQQNPSSEPEEEKSPASPTATVSKSSPRSQKKEKDPSESRGISRFIPPWLKKQKSYNLVEAKDGVERKEPTEAVVEEPVVEKDESLPEEGSVARGDTEEIVERRRQEVRVDDKDEKHSVSSAETQPAKEDSKEIEVAKVEGIREDKQEGEAAKRETKEVQTTELKAEKAPQKAAKKIKTVPCKVMLLDGTEYSCDLEKRATGQVLFDKVCEQLNLLEKDYFGLLFQENNDQKRSLTSRAQRSLRVIVQSPRALQDAAPSQLWTGSWLDPSKEIKKQVRNLPWIFTFNVKFYPPDPSQLTEDITRYFLCLQLRQDIASGRLPCSFVTHALLGSYTLQAELGDYDPEEHSSDYISEFQFAPNQTKEMEEKVIELHKTHRGLSPAQADSQFLENAKRLSMYGVDLHHAKDSEGVDIKLGVCANGLLIYKDRLRINRFAWPKILKISYKRSNFYIKVRPAELEQFESTIGFKLPNHRAAKRLWKVCVEHHTFYRLVSPEQPPKAKFLTLGSKFRYSGRTQAQTRQASTLIDRPAPYFERTSSKRVSRSLDGAPIGVMDQKDFSGPAGDVSVYGPGVAGQGMFQDGDGKREVRSPTKTPQLQFTTEGKNSLRVEGENIYVRHSNLMLEDLDKTQDDILKHQASISELKRHFMESTPEPRPNEWEKRRITPLSQQTQGSLEEEITSILFSKEGFSASMKATFTSTSIRTAEGSVVNYSVPSEMLSSSPFSQLPEKRAPTTEGPCSGANDAVKSSHETLNVVEVKKQAEVGKEERVITEGVNSRDRVPPGSDPGETRKVEPQTHKDSPSLSSENSSSSSSESEEEDVGEYRPHHRVKEGTIREEQEENAEEVEEEKEARESKVVQCVEAVPEASSVKQITVETVVQENVVSQKVTGEKSLKEGYEQDMREETEEEQHKVNGEVSHVDIDVLPEIICCSEPPVVKTEMVTISDASQRTEISTKEVPIVQTETKTITYESPQIDGGAVGDAGTLLTAQTITSESVSTTTTTHITKTVKGGVSETRIEKRIVITGDADIDHDQALAQAIKEAKEQHPDMSVTRVVVHKETGVTEEEEE</sequence>
<organism evidence="4 5">
    <name type="scientific">Phascolarctos cinereus</name>
    <name type="common">Koala</name>
    <dbReference type="NCBI Taxonomy" id="38626"/>
    <lineage>
        <taxon>Eukaryota</taxon>
        <taxon>Metazoa</taxon>
        <taxon>Chordata</taxon>
        <taxon>Craniata</taxon>
        <taxon>Vertebrata</taxon>
        <taxon>Euteleostomi</taxon>
        <taxon>Mammalia</taxon>
        <taxon>Metatheria</taxon>
        <taxon>Diprotodontia</taxon>
        <taxon>Phascolarctidae</taxon>
        <taxon>Phascolarctos</taxon>
    </lineage>
</organism>
<evidence type="ECO:0000313" key="4">
    <source>
        <dbReference type="Proteomes" id="UP000515140"/>
    </source>
</evidence>
<dbReference type="GO" id="GO:0031032">
    <property type="term" value="P:actomyosin structure organization"/>
    <property type="evidence" value="ECO:0007669"/>
    <property type="project" value="TreeGrafter"/>
</dbReference>
<keyword evidence="1" id="KW-0597">Phosphoprotein</keyword>
<feature type="compositionally biased region" description="Basic and acidic residues" evidence="2">
    <location>
        <begin position="820"/>
        <end position="833"/>
    </location>
</feature>
<dbReference type="SMART" id="SM01195">
    <property type="entry name" value="FA"/>
    <property type="match status" value="1"/>
</dbReference>
<dbReference type="RefSeq" id="XP_020842707.1">
    <property type="nucleotide sequence ID" value="XM_020987048.1"/>
</dbReference>
<dbReference type="FunFam" id="2.30.29.30:FF:000001">
    <property type="entry name" value="Erythrocyte membrane protein band 4.1"/>
    <property type="match status" value="1"/>
</dbReference>
<evidence type="ECO:0000259" key="3">
    <source>
        <dbReference type="PROSITE" id="PS50057"/>
    </source>
</evidence>
<feature type="compositionally biased region" description="Basic and acidic residues" evidence="2">
    <location>
        <begin position="128"/>
        <end position="151"/>
    </location>
</feature>
<dbReference type="GeneID" id="110208868"/>
<dbReference type="Pfam" id="PF09380">
    <property type="entry name" value="FERM_C"/>
    <property type="match status" value="1"/>
</dbReference>
<dbReference type="SUPFAM" id="SSF47031">
    <property type="entry name" value="Second domain of FERM"/>
    <property type="match status" value="1"/>
</dbReference>
<dbReference type="InterPro" id="IPR029071">
    <property type="entry name" value="Ubiquitin-like_domsf"/>
</dbReference>
<dbReference type="CDD" id="cd14473">
    <property type="entry name" value="FERM_B-lobe"/>
    <property type="match status" value="1"/>
</dbReference>
<dbReference type="InterPro" id="IPR018979">
    <property type="entry name" value="FERM_N"/>
</dbReference>
<accession>A0A6P5KD83</accession>
<dbReference type="Gene3D" id="2.30.29.30">
    <property type="entry name" value="Pleckstrin-homology domain (PH domain)/Phosphotyrosine-binding domain (PTB)"/>
    <property type="match status" value="1"/>
</dbReference>
<dbReference type="InterPro" id="IPR011993">
    <property type="entry name" value="PH-like_dom_sf"/>
</dbReference>
<feature type="compositionally biased region" description="Basic and acidic residues" evidence="2">
    <location>
        <begin position="159"/>
        <end position="197"/>
    </location>
</feature>
<dbReference type="AlphaFoldDB" id="A0A6P5KD83"/>
<feature type="region of interest" description="Disordered" evidence="2">
    <location>
        <begin position="612"/>
        <end position="636"/>
    </location>
</feature>
<dbReference type="Pfam" id="PF08736">
    <property type="entry name" value="FA"/>
    <property type="match status" value="1"/>
</dbReference>
<dbReference type="CTD" id="2037"/>
<dbReference type="Pfam" id="PF05902">
    <property type="entry name" value="4_1_CTD"/>
    <property type="match status" value="1"/>
</dbReference>
<evidence type="ECO:0000256" key="2">
    <source>
        <dbReference type="SAM" id="MobiDB-lite"/>
    </source>
</evidence>
<dbReference type="GO" id="GO:0005886">
    <property type="term" value="C:plasma membrane"/>
    <property type="evidence" value="ECO:0007669"/>
    <property type="project" value="TreeGrafter"/>
</dbReference>
<evidence type="ECO:0000313" key="5">
    <source>
        <dbReference type="RefSeq" id="XP_020842707.1"/>
    </source>
</evidence>
<keyword evidence="4" id="KW-1185">Reference proteome</keyword>
<dbReference type="GO" id="GO:0003779">
    <property type="term" value="F:actin binding"/>
    <property type="evidence" value="ECO:0007669"/>
    <property type="project" value="InterPro"/>
</dbReference>
<dbReference type="InterPro" id="IPR018980">
    <property type="entry name" value="FERM_PH-like_C"/>
</dbReference>
<feature type="region of interest" description="Disordered" evidence="2">
    <location>
        <begin position="1"/>
        <end position="197"/>
    </location>
</feature>
<dbReference type="PROSITE" id="PS50057">
    <property type="entry name" value="FERM_3"/>
    <property type="match status" value="1"/>
</dbReference>
<dbReference type="InterPro" id="IPR007477">
    <property type="entry name" value="SAB_dom"/>
</dbReference>
<dbReference type="Pfam" id="PF00373">
    <property type="entry name" value="FERM_M"/>
    <property type="match status" value="1"/>
</dbReference>
<dbReference type="InterPro" id="IPR014352">
    <property type="entry name" value="FERM/acyl-CoA-bd_prot_sf"/>
</dbReference>
<name>A0A6P5KD83_PHACI</name>
<dbReference type="SMART" id="SM01196">
    <property type="entry name" value="FERM_C"/>
    <property type="match status" value="1"/>
</dbReference>
<dbReference type="Proteomes" id="UP000515140">
    <property type="component" value="Unplaced"/>
</dbReference>
<dbReference type="FunFam" id="1.20.80.10:FF:000001">
    <property type="entry name" value="Erythrocyte membrane protein band 4.1"/>
    <property type="match status" value="1"/>
</dbReference>
<feature type="compositionally biased region" description="Acidic residues" evidence="2">
    <location>
        <begin position="870"/>
        <end position="881"/>
    </location>
</feature>
<dbReference type="InterPro" id="IPR035963">
    <property type="entry name" value="FERM_2"/>
</dbReference>
<dbReference type="InterPro" id="IPR019747">
    <property type="entry name" value="FERM_CS"/>
</dbReference>
<dbReference type="SUPFAM" id="SSF50729">
    <property type="entry name" value="PH domain-like"/>
    <property type="match status" value="1"/>
</dbReference>
<feature type="compositionally biased region" description="Polar residues" evidence="2">
    <location>
        <begin position="52"/>
        <end position="61"/>
    </location>
</feature>
<dbReference type="InterPro" id="IPR008379">
    <property type="entry name" value="Band_4.1_C"/>
</dbReference>
<dbReference type="PANTHER" id="PTHR23280:SF17">
    <property type="entry name" value="BAND 4.1-LIKE PROTEIN 2"/>
    <property type="match status" value="1"/>
</dbReference>
<dbReference type="PROSITE" id="PS00661">
    <property type="entry name" value="FERM_2"/>
    <property type="match status" value="1"/>
</dbReference>
<feature type="compositionally biased region" description="Basic and acidic residues" evidence="2">
    <location>
        <begin position="789"/>
        <end position="813"/>
    </location>
</feature>
<dbReference type="InterPro" id="IPR014847">
    <property type="entry name" value="FA"/>
</dbReference>
<dbReference type="PROSITE" id="PS00660">
    <property type="entry name" value="FERM_1"/>
    <property type="match status" value="1"/>
</dbReference>
<dbReference type="GO" id="GO:0005856">
    <property type="term" value="C:cytoskeleton"/>
    <property type="evidence" value="ECO:0007669"/>
    <property type="project" value="InterPro"/>
</dbReference>
<dbReference type="PANTHER" id="PTHR23280">
    <property type="entry name" value="4.1 G PROTEIN"/>
    <property type="match status" value="1"/>
</dbReference>
<evidence type="ECO:0000256" key="1">
    <source>
        <dbReference type="ARBA" id="ARBA00022553"/>
    </source>
</evidence>
<dbReference type="GO" id="GO:0030866">
    <property type="term" value="P:cortical actin cytoskeleton organization"/>
    <property type="evidence" value="ECO:0007669"/>
    <property type="project" value="InterPro"/>
</dbReference>
<feature type="region of interest" description="Disordered" evidence="2">
    <location>
        <begin position="750"/>
        <end position="888"/>
    </location>
</feature>
<dbReference type="Gene3D" id="3.10.20.90">
    <property type="entry name" value="Phosphatidylinositol 3-kinase Catalytic Subunit, Chain A, domain 1"/>
    <property type="match status" value="1"/>
</dbReference>
<feature type="compositionally biased region" description="Polar residues" evidence="2">
    <location>
        <begin position="623"/>
        <end position="636"/>
    </location>
</feature>
<dbReference type="GO" id="GO:0005198">
    <property type="term" value="F:structural molecule activity"/>
    <property type="evidence" value="ECO:0007669"/>
    <property type="project" value="InterPro"/>
</dbReference>
<gene>
    <name evidence="5" type="primary">EPB41L2</name>
</gene>
<protein>
    <submittedName>
        <fullName evidence="5">Band 4.1-like protein 2 isoform X5</fullName>
    </submittedName>
</protein>
<dbReference type="Pfam" id="PF09379">
    <property type="entry name" value="FERM_N"/>
    <property type="match status" value="1"/>
</dbReference>
<dbReference type="SMART" id="SM00295">
    <property type="entry name" value="B41"/>
    <property type="match status" value="1"/>
</dbReference>
<feature type="compositionally biased region" description="Basic and acidic residues" evidence="2">
    <location>
        <begin position="93"/>
        <end position="104"/>
    </location>
</feature>